<evidence type="ECO:0000256" key="1">
    <source>
        <dbReference type="ARBA" id="ARBA00007274"/>
    </source>
</evidence>
<dbReference type="InterPro" id="IPR011004">
    <property type="entry name" value="Trimer_LpxA-like_sf"/>
</dbReference>
<gene>
    <name evidence="2" type="ORF">KQP68_00980</name>
</gene>
<dbReference type="Pfam" id="PF14602">
    <property type="entry name" value="Hexapep_2"/>
    <property type="match status" value="1"/>
</dbReference>
<name>A0A139L169_BACT4</name>
<dbReference type="GO" id="GO:0016746">
    <property type="term" value="F:acyltransferase activity"/>
    <property type="evidence" value="ECO:0007669"/>
    <property type="project" value="UniProtKB-KW"/>
</dbReference>
<reference evidence="2 3" key="1">
    <citation type="submission" date="2021-06" db="EMBL/GenBank/DDBJ databases">
        <title>Interrogation of the integrated mobile genetic elements in gut-associated Bacteroides with a consensus prediction approach.</title>
        <authorList>
            <person name="Campbell D.E."/>
            <person name="Leigh J.R."/>
            <person name="Kim T."/>
            <person name="England W."/>
            <person name="Whitaker R.J."/>
            <person name="Degnan P.H."/>
        </authorList>
    </citation>
    <scope>NUCLEOTIDE SEQUENCE [LARGE SCALE GENOMIC DNA]</scope>
    <source>
        <strain evidence="2 3">WAL8669</strain>
    </source>
</reference>
<dbReference type="PANTHER" id="PTHR43300">
    <property type="entry name" value="ACETYLTRANSFERASE"/>
    <property type="match status" value="1"/>
</dbReference>
<keyword evidence="2" id="KW-0808">Transferase</keyword>
<evidence type="ECO:0000313" key="3">
    <source>
        <dbReference type="Proteomes" id="UP001156218"/>
    </source>
</evidence>
<dbReference type="Gene3D" id="2.160.10.10">
    <property type="entry name" value="Hexapeptide repeat proteins"/>
    <property type="match status" value="1"/>
</dbReference>
<dbReference type="RefSeq" id="WP_048696119.1">
    <property type="nucleotide sequence ID" value="NZ_BQNN01000001.1"/>
</dbReference>
<dbReference type="AlphaFoldDB" id="A0A139L169"/>
<dbReference type="InterPro" id="IPR050179">
    <property type="entry name" value="Trans_hexapeptide_repeat"/>
</dbReference>
<accession>A0A139L169</accession>
<dbReference type="InterPro" id="IPR001451">
    <property type="entry name" value="Hexapep"/>
</dbReference>
<dbReference type="Proteomes" id="UP001156218">
    <property type="component" value="Chromosome"/>
</dbReference>
<protein>
    <submittedName>
        <fullName evidence="2">Acyltransferase</fullName>
    </submittedName>
</protein>
<dbReference type="SUPFAM" id="SSF51161">
    <property type="entry name" value="Trimeric LpxA-like enzymes"/>
    <property type="match status" value="1"/>
</dbReference>
<dbReference type="CDD" id="cd04647">
    <property type="entry name" value="LbH_MAT_like"/>
    <property type="match status" value="1"/>
</dbReference>
<dbReference type="EMBL" id="CP083680">
    <property type="protein sequence ID" value="UYU66885.1"/>
    <property type="molecule type" value="Genomic_DNA"/>
</dbReference>
<sequence>MNFFSTYYFVYLKYLICKKNNRILVDFYRRKGVRIGINCAIYSPIITPESYLISIGDNVTIAPGVKFITHDNSISKILPEFTDVFGRINIGNNCFIGANSIILPGVTLGDTCIVAAGSVVTKSFMGGEIIAGNPAKQISTIENYRVKISPYCFSIKAMNEEQKKMAILKEANMIIR</sequence>
<dbReference type="PANTHER" id="PTHR43300:SF11">
    <property type="entry name" value="ACETYLTRANSFERASE RV3034C-RELATED"/>
    <property type="match status" value="1"/>
</dbReference>
<proteinExistence type="inferred from homology"/>
<comment type="similarity">
    <text evidence="1">Belongs to the transferase hexapeptide repeat family.</text>
</comment>
<evidence type="ECO:0000313" key="2">
    <source>
        <dbReference type="EMBL" id="UYU66885.1"/>
    </source>
</evidence>
<organism evidence="2 3">
    <name type="scientific">Bacteroides thetaiotaomicron</name>
    <dbReference type="NCBI Taxonomy" id="818"/>
    <lineage>
        <taxon>Bacteria</taxon>
        <taxon>Pseudomonadati</taxon>
        <taxon>Bacteroidota</taxon>
        <taxon>Bacteroidia</taxon>
        <taxon>Bacteroidales</taxon>
        <taxon>Bacteroidaceae</taxon>
        <taxon>Bacteroides</taxon>
    </lineage>
</organism>
<keyword evidence="2" id="KW-0012">Acyltransferase</keyword>